<feature type="compositionally biased region" description="Polar residues" evidence="1">
    <location>
        <begin position="29"/>
        <end position="40"/>
    </location>
</feature>
<comment type="caution">
    <text evidence="2">The sequence shown here is derived from an EMBL/GenBank/DDBJ whole genome shotgun (WGS) entry which is preliminary data.</text>
</comment>
<reference evidence="2 3" key="1">
    <citation type="submission" date="2019-04" db="EMBL/GenBank/DDBJ databases">
        <title>Genome Announcement to Ensure Probiotic Safety of Lactobacillus rhamnosus UBLR-58.</title>
        <authorList>
            <person name="Sulthana A."/>
            <person name="Lakshmi S.G."/>
            <person name="Madempudi R.S."/>
        </authorList>
    </citation>
    <scope>NUCLEOTIDE SEQUENCE [LARGE SCALE GENOMIC DNA]</scope>
    <source>
        <strain evidence="2 3">UBLR-58</strain>
    </source>
</reference>
<sequence>MRSLAQKSACKDLGRNGQNPTITAKAAYTPTSNRAGSRSL</sequence>
<accession>A0AB74IGX3</accession>
<dbReference type="EMBL" id="SSHM01000001">
    <property type="protein sequence ID" value="THC81445.1"/>
    <property type="molecule type" value="Genomic_DNA"/>
</dbReference>
<organism evidence="2 3">
    <name type="scientific">Lacticaseibacillus rhamnosus</name>
    <name type="common">Lactobacillus rhamnosus</name>
    <dbReference type="NCBI Taxonomy" id="47715"/>
    <lineage>
        <taxon>Bacteria</taxon>
        <taxon>Bacillati</taxon>
        <taxon>Bacillota</taxon>
        <taxon>Bacilli</taxon>
        <taxon>Lactobacillales</taxon>
        <taxon>Lactobacillaceae</taxon>
        <taxon>Lacticaseibacillus</taxon>
    </lineage>
</organism>
<name>A0AB74IGX3_LACRH</name>
<dbReference type="AntiFam" id="ANF00266">
    <property type="entry name" value="DNA repeat translations related to WP_020751851.1"/>
</dbReference>
<dbReference type="Proteomes" id="UP000307517">
    <property type="component" value="Unassembled WGS sequence"/>
</dbReference>
<protein>
    <submittedName>
        <fullName evidence="2">Acetyltransferase</fullName>
    </submittedName>
</protein>
<dbReference type="NCBIfam" id="NF040509">
    <property type="entry name" value="Lacto_palin_RPT"/>
    <property type="match status" value="1"/>
</dbReference>
<gene>
    <name evidence="2" type="ORF">E6L36_14385</name>
</gene>
<feature type="region of interest" description="Disordered" evidence="1">
    <location>
        <begin position="1"/>
        <end position="40"/>
    </location>
</feature>
<evidence type="ECO:0000313" key="3">
    <source>
        <dbReference type="Proteomes" id="UP000307517"/>
    </source>
</evidence>
<proteinExistence type="predicted"/>
<evidence type="ECO:0000313" key="2">
    <source>
        <dbReference type="EMBL" id="THC81445.1"/>
    </source>
</evidence>
<evidence type="ECO:0000256" key="1">
    <source>
        <dbReference type="SAM" id="MobiDB-lite"/>
    </source>
</evidence>
<dbReference type="AlphaFoldDB" id="A0AB74IGX3"/>